<protein>
    <submittedName>
        <fullName evidence="1">Uncharacterized protein</fullName>
    </submittedName>
</protein>
<name>A0A0F9HZG3_9ZZZZ</name>
<comment type="caution">
    <text evidence="1">The sequence shown here is derived from an EMBL/GenBank/DDBJ whole genome shotgun (WGS) entry which is preliminary data.</text>
</comment>
<proteinExistence type="predicted"/>
<accession>A0A0F9HZG3</accession>
<reference evidence="1" key="1">
    <citation type="journal article" date="2015" name="Nature">
        <title>Complex archaea that bridge the gap between prokaryotes and eukaryotes.</title>
        <authorList>
            <person name="Spang A."/>
            <person name="Saw J.H."/>
            <person name="Jorgensen S.L."/>
            <person name="Zaremba-Niedzwiedzka K."/>
            <person name="Martijn J."/>
            <person name="Lind A.E."/>
            <person name="van Eijk R."/>
            <person name="Schleper C."/>
            <person name="Guy L."/>
            <person name="Ettema T.J."/>
        </authorList>
    </citation>
    <scope>NUCLEOTIDE SEQUENCE</scope>
</reference>
<dbReference type="AlphaFoldDB" id="A0A0F9HZG3"/>
<organism evidence="1">
    <name type="scientific">marine sediment metagenome</name>
    <dbReference type="NCBI Taxonomy" id="412755"/>
    <lineage>
        <taxon>unclassified sequences</taxon>
        <taxon>metagenomes</taxon>
        <taxon>ecological metagenomes</taxon>
    </lineage>
</organism>
<evidence type="ECO:0000313" key="1">
    <source>
        <dbReference type="EMBL" id="KKM20846.1"/>
    </source>
</evidence>
<dbReference type="EMBL" id="LAZR01013684">
    <property type="protein sequence ID" value="KKM20846.1"/>
    <property type="molecule type" value="Genomic_DNA"/>
</dbReference>
<gene>
    <name evidence="1" type="ORF">LCGC14_1641400</name>
</gene>
<sequence>MSRKSTDELAPDGSILNGFDYNLQVWVLNGICEDVGMGRKYAGQKVTDIQGHETR</sequence>